<evidence type="ECO:0000259" key="2">
    <source>
        <dbReference type="PROSITE" id="PS50882"/>
    </source>
</evidence>
<organism evidence="3 4">
    <name type="scientific">Loa loa</name>
    <name type="common">Eye worm</name>
    <name type="synonym">Filaria loa</name>
    <dbReference type="NCBI Taxonomy" id="7209"/>
    <lineage>
        <taxon>Eukaryota</taxon>
        <taxon>Metazoa</taxon>
        <taxon>Ecdysozoa</taxon>
        <taxon>Nematoda</taxon>
        <taxon>Chromadorea</taxon>
        <taxon>Rhabditida</taxon>
        <taxon>Spirurina</taxon>
        <taxon>Spiruromorpha</taxon>
        <taxon>Filarioidea</taxon>
        <taxon>Onchocercidae</taxon>
        <taxon>Loa</taxon>
    </lineage>
</organism>
<feature type="compositionally biased region" description="Basic and acidic residues" evidence="1">
    <location>
        <begin position="465"/>
        <end position="478"/>
    </location>
</feature>
<dbReference type="GO" id="GO:0000381">
    <property type="term" value="P:regulation of alternative mRNA splicing, via spliceosome"/>
    <property type="evidence" value="ECO:0007669"/>
    <property type="project" value="TreeGrafter"/>
</dbReference>
<sequence length="486" mass="54953">MVSPSTVPATLTPSLCPPVDEDDSSNPSVNDQTTPKSSPSKNAGEQDSDDNYGTSKQRNSSESTKKSHDSNNKFGYCPTTQVVNNDGIVVVMEDHSDQLDEGDVDLDLVVRDECNETHDETLEPSRCNSVPLVKKEDTLTYKRAHSIESYKRPDAITCAESVEIECLMHRAQFFLARACEENIKLAMETSLWTTHPFIEKLLAEAYRRAPVVILVFLARNANHFAGFARMCSEALYRGQPAMRWIDFKGGGNIRLQWITKYPLALSASDHIKNPFNKEKVIYAAADGCEIQRAAGQQLCSLFPFDDSVDLKALKMNIRDNSQKLPSLLETEISYLEFRNAKRNLPIKKTLKDLLSEERPPAMLLSSNRHGSRSGKNCGTESYGASRLLPLMDVAVSYPSYNTSRLSSSLRKRHASPKRLSPKHRPLIRSHRHRSKPSDYEKRHSLERPSGHKYDSYSAHSSSKSSWRENSSEEHELLRRHPNRHRH</sequence>
<reference evidence="3" key="1">
    <citation type="submission" date="2012-04" db="EMBL/GenBank/DDBJ databases">
        <title>The Genome Sequence of Loa loa.</title>
        <authorList>
            <consortium name="The Broad Institute Genome Sequencing Platform"/>
            <consortium name="Broad Institute Genome Sequencing Center for Infectious Disease"/>
            <person name="Nutman T.B."/>
            <person name="Fink D.L."/>
            <person name="Russ C."/>
            <person name="Young S."/>
            <person name="Zeng Q."/>
            <person name="Gargeya S."/>
            <person name="Alvarado L."/>
            <person name="Berlin A."/>
            <person name="Chapman S.B."/>
            <person name="Chen Z."/>
            <person name="Freedman E."/>
            <person name="Gellesch M."/>
            <person name="Goldberg J."/>
            <person name="Griggs A."/>
            <person name="Gujja S."/>
            <person name="Heilman E.R."/>
            <person name="Heiman D."/>
            <person name="Howarth C."/>
            <person name="Mehta T."/>
            <person name="Neiman D."/>
            <person name="Pearson M."/>
            <person name="Roberts A."/>
            <person name="Saif S."/>
            <person name="Shea T."/>
            <person name="Shenoy N."/>
            <person name="Sisk P."/>
            <person name="Stolte C."/>
            <person name="Sykes S."/>
            <person name="White J."/>
            <person name="Yandava C."/>
            <person name="Haas B."/>
            <person name="Henn M.R."/>
            <person name="Nusbaum C."/>
            <person name="Birren B."/>
        </authorList>
    </citation>
    <scope>NUCLEOTIDE SEQUENCE [LARGE SCALE GENOMIC DNA]</scope>
</reference>
<protein>
    <submittedName>
        <fullName evidence="4">YTH domain-containing protein</fullName>
    </submittedName>
</protein>
<dbReference type="PANTHER" id="PTHR12357">
    <property type="entry name" value="YTH YT521-B HOMOLOGY DOMAIN-CONTAINING"/>
    <property type="match status" value="1"/>
</dbReference>
<feature type="compositionally biased region" description="Basic residues" evidence="1">
    <location>
        <begin position="409"/>
        <end position="434"/>
    </location>
</feature>
<evidence type="ECO:0000313" key="3">
    <source>
        <dbReference type="Proteomes" id="UP000095285"/>
    </source>
</evidence>
<dbReference type="Gene3D" id="3.10.590.10">
    <property type="entry name" value="ph1033 like domains"/>
    <property type="match status" value="1"/>
</dbReference>
<feature type="region of interest" description="Disordered" evidence="1">
    <location>
        <begin position="1"/>
        <end position="78"/>
    </location>
</feature>
<dbReference type="GO" id="GO:1990247">
    <property type="term" value="F:N6-methyladenosine-containing RNA reader activity"/>
    <property type="evidence" value="ECO:0007669"/>
    <property type="project" value="TreeGrafter"/>
</dbReference>
<reference evidence="4" key="2">
    <citation type="submission" date="2016-11" db="UniProtKB">
        <authorList>
            <consortium name="WormBaseParasite"/>
        </authorList>
    </citation>
    <scope>IDENTIFICATION</scope>
</reference>
<dbReference type="WBParaSite" id="EN70_989">
    <property type="protein sequence ID" value="EN70_989"/>
    <property type="gene ID" value="EN70_989"/>
</dbReference>
<dbReference type="Proteomes" id="UP000095285">
    <property type="component" value="Unassembled WGS sequence"/>
</dbReference>
<dbReference type="InterPro" id="IPR007275">
    <property type="entry name" value="YTH_domain"/>
</dbReference>
<dbReference type="InterPro" id="IPR045168">
    <property type="entry name" value="YTH_prot"/>
</dbReference>
<proteinExistence type="predicted"/>
<feature type="compositionally biased region" description="Polar residues" evidence="1">
    <location>
        <begin position="25"/>
        <end position="62"/>
    </location>
</feature>
<feature type="compositionally biased region" description="Polar residues" evidence="1">
    <location>
        <begin position="1"/>
        <end position="13"/>
    </location>
</feature>
<dbReference type="GO" id="GO:0005654">
    <property type="term" value="C:nucleoplasm"/>
    <property type="evidence" value="ECO:0007669"/>
    <property type="project" value="TreeGrafter"/>
</dbReference>
<keyword evidence="3" id="KW-1185">Reference proteome</keyword>
<feature type="compositionally biased region" description="Low complexity" evidence="1">
    <location>
        <begin position="455"/>
        <end position="464"/>
    </location>
</feature>
<dbReference type="Pfam" id="PF04146">
    <property type="entry name" value="YTH"/>
    <property type="match status" value="1"/>
</dbReference>
<accession>A0A1I7W5L9</accession>
<dbReference type="eggNOG" id="KOG1902">
    <property type="taxonomic scope" value="Eukaryota"/>
</dbReference>
<dbReference type="PANTHER" id="PTHR12357:SF3">
    <property type="entry name" value="YTH DOMAIN-CONTAINING PROTEIN 1"/>
    <property type="match status" value="1"/>
</dbReference>
<dbReference type="GO" id="GO:0000398">
    <property type="term" value="P:mRNA splicing, via spliceosome"/>
    <property type="evidence" value="ECO:0007669"/>
    <property type="project" value="TreeGrafter"/>
</dbReference>
<dbReference type="CDD" id="cd21134">
    <property type="entry name" value="YTH"/>
    <property type="match status" value="1"/>
</dbReference>
<dbReference type="PROSITE" id="PS50882">
    <property type="entry name" value="YTH"/>
    <property type="match status" value="1"/>
</dbReference>
<evidence type="ECO:0000313" key="4">
    <source>
        <dbReference type="WBParaSite" id="EN70_989"/>
    </source>
</evidence>
<dbReference type="GO" id="GO:0003729">
    <property type="term" value="F:mRNA binding"/>
    <property type="evidence" value="ECO:0007669"/>
    <property type="project" value="TreeGrafter"/>
</dbReference>
<dbReference type="STRING" id="7209.A0A1I7W5L9"/>
<feature type="domain" description="YTH" evidence="2">
    <location>
        <begin position="170"/>
        <end position="302"/>
    </location>
</feature>
<feature type="region of interest" description="Disordered" evidence="1">
    <location>
        <begin position="402"/>
        <end position="486"/>
    </location>
</feature>
<name>A0A1I7W5L9_LOALO</name>
<feature type="compositionally biased region" description="Basic and acidic residues" evidence="1">
    <location>
        <begin position="435"/>
        <end position="454"/>
    </location>
</feature>
<evidence type="ECO:0000256" key="1">
    <source>
        <dbReference type="SAM" id="MobiDB-lite"/>
    </source>
</evidence>
<dbReference type="AlphaFoldDB" id="A0A1I7W5L9"/>